<proteinExistence type="predicted"/>
<dbReference type="InterPro" id="IPR003689">
    <property type="entry name" value="ZIP"/>
</dbReference>
<evidence type="ECO:0000256" key="5">
    <source>
        <dbReference type="SAM" id="Phobius"/>
    </source>
</evidence>
<feature type="transmembrane region" description="Helical" evidence="5">
    <location>
        <begin position="140"/>
        <end position="161"/>
    </location>
</feature>
<keyword evidence="4 5" id="KW-0472">Membrane</keyword>
<dbReference type="Proteomes" id="UP001225906">
    <property type="component" value="Unassembled WGS sequence"/>
</dbReference>
<gene>
    <name evidence="6" type="ORF">Q9291_12690</name>
</gene>
<feature type="transmembrane region" description="Helical" evidence="5">
    <location>
        <begin position="167"/>
        <end position="188"/>
    </location>
</feature>
<evidence type="ECO:0000256" key="2">
    <source>
        <dbReference type="ARBA" id="ARBA00022692"/>
    </source>
</evidence>
<reference evidence="7" key="1">
    <citation type="journal article" date="2019" name="Int. J. Syst. Evol. Microbiol.">
        <title>The Global Catalogue of Microorganisms (GCM) 10K type strain sequencing project: providing services to taxonomists for standard genome sequencing and annotation.</title>
        <authorList>
            <consortium name="The Broad Institute Genomics Platform"/>
            <consortium name="The Broad Institute Genome Sequencing Center for Infectious Disease"/>
            <person name="Wu L."/>
            <person name="Ma J."/>
        </authorList>
    </citation>
    <scope>NUCLEOTIDE SEQUENCE [LARGE SCALE GENOMIC DNA]</scope>
    <source>
        <strain evidence="7">VKM B-3159</strain>
    </source>
</reference>
<evidence type="ECO:0000256" key="4">
    <source>
        <dbReference type="ARBA" id="ARBA00023136"/>
    </source>
</evidence>
<sequence>MTVLANHAHRMVAFAVGVLLGFAFTDLLPEALNLGIDTADAGWTLIGGMLLFFVLEKLAIWRHSHQFTQHPQAYRAEVTIILVGDGVHNFVDGILLAATFMTDITLGWVTAMAITAHEIPQEISDFMVLMHAGLSRTRALLLNMLSGSAMLAGGLVGWIGFSHINHLIPHALLVAAASFIYIALADLVPSLHRHFQPKDLILQSGLLITGLAVAWTSPMMQQFLIHYWKALV</sequence>
<evidence type="ECO:0000313" key="6">
    <source>
        <dbReference type="EMBL" id="MDP8568708.1"/>
    </source>
</evidence>
<keyword evidence="3 5" id="KW-1133">Transmembrane helix</keyword>
<dbReference type="PANTHER" id="PTHR16950">
    <property type="entry name" value="ZINC TRANSPORTER SLC39A7 HISTIDINE-RICH MEMBRANE PROTEIN KE4"/>
    <property type="match status" value="1"/>
</dbReference>
<dbReference type="PANTHER" id="PTHR16950:SF16">
    <property type="entry name" value="ZINC TRANSPORTER ZIP13"/>
    <property type="match status" value="1"/>
</dbReference>
<protein>
    <submittedName>
        <fullName evidence="6">ZIP family metal transporter</fullName>
    </submittedName>
</protein>
<evidence type="ECO:0000313" key="7">
    <source>
        <dbReference type="Proteomes" id="UP001225906"/>
    </source>
</evidence>
<accession>A0ABT9JVU0</accession>
<comment type="caution">
    <text evidence="6">The sequence shown here is derived from an EMBL/GenBank/DDBJ whole genome shotgun (WGS) entry which is preliminary data.</text>
</comment>
<evidence type="ECO:0000256" key="3">
    <source>
        <dbReference type="ARBA" id="ARBA00022989"/>
    </source>
</evidence>
<keyword evidence="2 5" id="KW-0812">Transmembrane</keyword>
<feature type="transmembrane region" description="Helical" evidence="5">
    <location>
        <begin position="200"/>
        <end position="218"/>
    </location>
</feature>
<name>A0ABT9JVU0_9PROT</name>
<comment type="subcellular location">
    <subcellularLocation>
        <location evidence="1">Membrane</location>
        <topology evidence="1">Multi-pass membrane protein</topology>
    </subcellularLocation>
</comment>
<feature type="transmembrane region" description="Helical" evidence="5">
    <location>
        <begin position="41"/>
        <end position="60"/>
    </location>
</feature>
<organism evidence="6 7">
    <name type="scientific">Methylophilus aquaticus</name>
    <dbReference type="NCBI Taxonomy" id="1971610"/>
    <lineage>
        <taxon>Bacteria</taxon>
        <taxon>Pseudomonadati</taxon>
        <taxon>Pseudomonadota</taxon>
        <taxon>Betaproteobacteria</taxon>
        <taxon>Nitrosomonadales</taxon>
        <taxon>Methylophilaceae</taxon>
        <taxon>Methylophilus</taxon>
    </lineage>
</organism>
<dbReference type="EMBL" id="JAVCAP010000031">
    <property type="protein sequence ID" value="MDP8568708.1"/>
    <property type="molecule type" value="Genomic_DNA"/>
</dbReference>
<dbReference type="RefSeq" id="WP_306390452.1">
    <property type="nucleotide sequence ID" value="NZ_JAVCAP010000031.1"/>
</dbReference>
<keyword evidence="7" id="KW-1185">Reference proteome</keyword>
<evidence type="ECO:0000256" key="1">
    <source>
        <dbReference type="ARBA" id="ARBA00004141"/>
    </source>
</evidence>
<dbReference type="Pfam" id="PF02535">
    <property type="entry name" value="Zip"/>
    <property type="match status" value="1"/>
</dbReference>